<protein>
    <submittedName>
        <fullName evidence="1">Uncharacterized protein</fullName>
    </submittedName>
</protein>
<dbReference type="EMBL" id="LS483250">
    <property type="protein sequence ID" value="SQD76675.1"/>
    <property type="molecule type" value="Genomic_DNA"/>
</dbReference>
<sequence length="61" mass="6972">MWWGFTRLRCVFRQISGYVQISKGFLIVGVMLLQCDVRHSLTCLAGVGSVWWLLAVVDLDQ</sequence>
<accession>A0A330LRF8</accession>
<dbReference type="AlphaFoldDB" id="A0A330LRF8"/>
<proteinExistence type="predicted"/>
<dbReference type="Proteomes" id="UP000250163">
    <property type="component" value="Chromosome MORIYA"/>
</dbReference>
<gene>
    <name evidence="1" type="ORF">MORIYA_0197</name>
</gene>
<reference evidence="2" key="1">
    <citation type="submission" date="2018-05" db="EMBL/GenBank/DDBJ databases">
        <authorList>
            <person name="Cea G.-C."/>
            <person name="William W."/>
        </authorList>
    </citation>
    <scope>NUCLEOTIDE SEQUENCE [LARGE SCALE GENOMIC DNA]</scope>
    <source>
        <strain evidence="2">DB21MT 5</strain>
    </source>
</reference>
<dbReference type="KEGG" id="mya:MORIYA_0197"/>
<name>A0A330LRF8_9GAMM</name>
<organism evidence="1 2">
    <name type="scientific">Moritella yayanosii</name>
    <dbReference type="NCBI Taxonomy" id="69539"/>
    <lineage>
        <taxon>Bacteria</taxon>
        <taxon>Pseudomonadati</taxon>
        <taxon>Pseudomonadota</taxon>
        <taxon>Gammaproteobacteria</taxon>
        <taxon>Alteromonadales</taxon>
        <taxon>Moritellaceae</taxon>
        <taxon>Moritella</taxon>
    </lineage>
</organism>
<evidence type="ECO:0000313" key="2">
    <source>
        <dbReference type="Proteomes" id="UP000250163"/>
    </source>
</evidence>
<keyword evidence="2" id="KW-1185">Reference proteome</keyword>
<evidence type="ECO:0000313" key="1">
    <source>
        <dbReference type="EMBL" id="SQD76675.1"/>
    </source>
</evidence>